<dbReference type="Pfam" id="PF12670">
    <property type="entry name" value="DUF3792"/>
    <property type="match status" value="1"/>
</dbReference>
<evidence type="ECO:0000313" key="2">
    <source>
        <dbReference type="EMBL" id="RGS39604.1"/>
    </source>
</evidence>
<keyword evidence="1" id="KW-1133">Transmembrane helix</keyword>
<name>A0A395V5R2_9FIRM</name>
<dbReference type="InterPro" id="IPR023804">
    <property type="entry name" value="DUF3792_TM"/>
</dbReference>
<organism evidence="2 3">
    <name type="scientific">Roseburia hominis</name>
    <dbReference type="NCBI Taxonomy" id="301301"/>
    <lineage>
        <taxon>Bacteria</taxon>
        <taxon>Bacillati</taxon>
        <taxon>Bacillota</taxon>
        <taxon>Clostridia</taxon>
        <taxon>Lachnospirales</taxon>
        <taxon>Lachnospiraceae</taxon>
        <taxon>Roseburia</taxon>
    </lineage>
</organism>
<keyword evidence="1" id="KW-0812">Transmembrane</keyword>
<dbReference type="EMBL" id="QRVL01000008">
    <property type="protein sequence ID" value="RGS39604.1"/>
    <property type="molecule type" value="Genomic_DNA"/>
</dbReference>
<dbReference type="AlphaFoldDB" id="A0A395V5R2"/>
<accession>A0A395V5R2</accession>
<keyword evidence="1" id="KW-0472">Membrane</keyword>
<protein>
    <submittedName>
        <fullName evidence="2">TIGR04086 family membrane protein</fullName>
    </submittedName>
</protein>
<dbReference type="Proteomes" id="UP000266172">
    <property type="component" value="Unassembled WGS sequence"/>
</dbReference>
<gene>
    <name evidence="2" type="ORF">DWX93_10265</name>
</gene>
<proteinExistence type="predicted"/>
<sequence length="130" mass="13978">MKLGYRIKPRDAKSNPTTAILAAVFVMFLISGLLLLLLALLLYKMEPGESVIKIGIVAVYVISGLCGGFLMGKRMREQKFLWGLAAGVIYFLLLFGVSLLVKGTGDLQMTRIFTTLILCGASGMAGGMLS</sequence>
<dbReference type="NCBIfam" id="TIGR04086">
    <property type="entry name" value="TIGR04086_membr"/>
    <property type="match status" value="1"/>
</dbReference>
<feature type="transmembrane region" description="Helical" evidence="1">
    <location>
        <begin position="112"/>
        <end position="129"/>
    </location>
</feature>
<evidence type="ECO:0000313" key="3">
    <source>
        <dbReference type="Proteomes" id="UP000266172"/>
    </source>
</evidence>
<feature type="transmembrane region" description="Helical" evidence="1">
    <location>
        <begin position="20"/>
        <end position="45"/>
    </location>
</feature>
<feature type="transmembrane region" description="Helical" evidence="1">
    <location>
        <begin position="51"/>
        <end position="71"/>
    </location>
</feature>
<reference evidence="2 3" key="1">
    <citation type="submission" date="2018-08" db="EMBL/GenBank/DDBJ databases">
        <title>A genome reference for cultivated species of the human gut microbiota.</title>
        <authorList>
            <person name="Zou Y."/>
            <person name="Xue W."/>
            <person name="Luo G."/>
        </authorList>
    </citation>
    <scope>NUCLEOTIDE SEQUENCE [LARGE SCALE GENOMIC DNA]</scope>
    <source>
        <strain evidence="2 3">AF22-12AC</strain>
    </source>
</reference>
<dbReference type="RefSeq" id="WP_118097569.1">
    <property type="nucleotide sequence ID" value="NZ_CAUGCI010000002.1"/>
</dbReference>
<evidence type="ECO:0000256" key="1">
    <source>
        <dbReference type="SAM" id="Phobius"/>
    </source>
</evidence>
<feature type="transmembrane region" description="Helical" evidence="1">
    <location>
        <begin position="80"/>
        <end position="100"/>
    </location>
</feature>
<comment type="caution">
    <text evidence="2">The sequence shown here is derived from an EMBL/GenBank/DDBJ whole genome shotgun (WGS) entry which is preliminary data.</text>
</comment>